<dbReference type="GO" id="GO:0006412">
    <property type="term" value="P:translation"/>
    <property type="evidence" value="ECO:0007669"/>
    <property type="project" value="UniProtKB-UniRule"/>
</dbReference>
<dbReference type="EMBL" id="JXYS01000012">
    <property type="protein sequence ID" value="KJF18586.1"/>
    <property type="molecule type" value="Genomic_DNA"/>
</dbReference>
<dbReference type="SUPFAM" id="SSF52166">
    <property type="entry name" value="Ribosomal protein L4"/>
    <property type="match status" value="1"/>
</dbReference>
<dbReference type="NCBIfam" id="TIGR03953">
    <property type="entry name" value="rplD_bact"/>
    <property type="match status" value="1"/>
</dbReference>
<dbReference type="GO" id="GO:1990904">
    <property type="term" value="C:ribonucleoprotein complex"/>
    <property type="evidence" value="ECO:0007669"/>
    <property type="project" value="UniProtKB-KW"/>
</dbReference>
<proteinExistence type="inferred from homology"/>
<evidence type="ECO:0000256" key="1">
    <source>
        <dbReference type="ARBA" id="ARBA00010528"/>
    </source>
</evidence>
<evidence type="ECO:0000256" key="6">
    <source>
        <dbReference type="SAM" id="MobiDB-lite"/>
    </source>
</evidence>
<comment type="similarity">
    <text evidence="1 5">Belongs to the universal ribosomal protein uL4 family.</text>
</comment>
<evidence type="ECO:0000256" key="2">
    <source>
        <dbReference type="ARBA" id="ARBA00022980"/>
    </source>
</evidence>
<comment type="function">
    <text evidence="5">Forms part of the polypeptide exit tunnel.</text>
</comment>
<dbReference type="PANTHER" id="PTHR10746:SF6">
    <property type="entry name" value="LARGE RIBOSOMAL SUBUNIT PROTEIN UL4M"/>
    <property type="match status" value="1"/>
</dbReference>
<evidence type="ECO:0000256" key="4">
    <source>
        <dbReference type="ARBA" id="ARBA00035244"/>
    </source>
</evidence>
<evidence type="ECO:0000256" key="5">
    <source>
        <dbReference type="HAMAP-Rule" id="MF_01328"/>
    </source>
</evidence>
<reference evidence="7 8" key="1">
    <citation type="submission" date="2015-01" db="EMBL/GenBank/DDBJ databases">
        <title>Draft genome of the acidophilic iron oxidizer Acidithrix ferrooxidans strain Py-F3.</title>
        <authorList>
            <person name="Poehlein A."/>
            <person name="Eisen S."/>
            <person name="Schloemann M."/>
            <person name="Johnson B.D."/>
            <person name="Daniel R."/>
            <person name="Muehling M."/>
        </authorList>
    </citation>
    <scope>NUCLEOTIDE SEQUENCE [LARGE SCALE GENOMIC DNA]</scope>
    <source>
        <strain evidence="7 8">Py-F3</strain>
    </source>
</reference>
<keyword evidence="8" id="KW-1185">Reference proteome</keyword>
<dbReference type="PANTHER" id="PTHR10746">
    <property type="entry name" value="50S RIBOSOMAL PROTEIN L4"/>
    <property type="match status" value="1"/>
</dbReference>
<keyword evidence="2 5" id="KW-0689">Ribosomal protein</keyword>
<keyword evidence="5" id="KW-0699">rRNA-binding</keyword>
<feature type="compositionally biased region" description="Basic residues" evidence="6">
    <location>
        <begin position="72"/>
        <end position="83"/>
    </location>
</feature>
<dbReference type="GO" id="GO:0019843">
    <property type="term" value="F:rRNA binding"/>
    <property type="evidence" value="ECO:0007669"/>
    <property type="project" value="UniProtKB-UniRule"/>
</dbReference>
<comment type="subunit">
    <text evidence="5">Part of the 50S ribosomal subunit.</text>
</comment>
<dbReference type="InterPro" id="IPR002136">
    <property type="entry name" value="Ribosomal_uL4"/>
</dbReference>
<evidence type="ECO:0000313" key="8">
    <source>
        <dbReference type="Proteomes" id="UP000032360"/>
    </source>
</evidence>
<accession>A0A0D8HN93</accession>
<dbReference type="InterPro" id="IPR023574">
    <property type="entry name" value="Ribosomal_uL4_dom_sf"/>
</dbReference>
<comment type="function">
    <text evidence="5">One of the primary rRNA binding proteins, this protein initially binds near the 5'-end of the 23S rRNA. It is important during the early stages of 50S assembly. It makes multiple contacts with different domains of the 23S rRNA in the assembled 50S subunit and ribosome.</text>
</comment>
<dbReference type="OrthoDB" id="9803201at2"/>
<gene>
    <name evidence="5 7" type="primary">rplD</name>
    <name evidence="7" type="ORF">AXFE_05340</name>
</gene>
<organism evidence="7 8">
    <name type="scientific">Acidithrix ferrooxidans</name>
    <dbReference type="NCBI Taxonomy" id="1280514"/>
    <lineage>
        <taxon>Bacteria</taxon>
        <taxon>Bacillati</taxon>
        <taxon>Actinomycetota</taxon>
        <taxon>Acidimicrobiia</taxon>
        <taxon>Acidimicrobiales</taxon>
        <taxon>Acidimicrobiaceae</taxon>
        <taxon>Acidithrix</taxon>
    </lineage>
</organism>
<dbReference type="STRING" id="1280514.AXFE_05340"/>
<keyword evidence="5" id="KW-0694">RNA-binding</keyword>
<dbReference type="RefSeq" id="WP_052604327.1">
    <property type="nucleotide sequence ID" value="NZ_JXYS01000012.1"/>
</dbReference>
<dbReference type="Proteomes" id="UP000032360">
    <property type="component" value="Unassembled WGS sequence"/>
</dbReference>
<dbReference type="AlphaFoldDB" id="A0A0D8HN93"/>
<dbReference type="Pfam" id="PF00573">
    <property type="entry name" value="Ribosomal_L4"/>
    <property type="match status" value="1"/>
</dbReference>
<dbReference type="InterPro" id="IPR013005">
    <property type="entry name" value="Ribosomal_uL4-like"/>
</dbReference>
<dbReference type="HAMAP" id="MF_01328_B">
    <property type="entry name" value="Ribosomal_uL4_B"/>
    <property type="match status" value="1"/>
</dbReference>
<protein>
    <recommendedName>
        <fullName evidence="4 5">Large ribosomal subunit protein uL4</fullName>
    </recommendedName>
</protein>
<evidence type="ECO:0000313" key="7">
    <source>
        <dbReference type="EMBL" id="KJF18586.1"/>
    </source>
</evidence>
<dbReference type="GO" id="GO:0005840">
    <property type="term" value="C:ribosome"/>
    <property type="evidence" value="ECO:0007669"/>
    <property type="project" value="UniProtKB-KW"/>
</dbReference>
<evidence type="ECO:0000256" key="3">
    <source>
        <dbReference type="ARBA" id="ARBA00023274"/>
    </source>
</evidence>
<dbReference type="Gene3D" id="3.40.1370.10">
    <property type="match status" value="1"/>
</dbReference>
<dbReference type="GO" id="GO:0003735">
    <property type="term" value="F:structural constituent of ribosome"/>
    <property type="evidence" value="ECO:0007669"/>
    <property type="project" value="InterPro"/>
</dbReference>
<comment type="caution">
    <text evidence="7">The sequence shown here is derived from an EMBL/GenBank/DDBJ whole genome shotgun (WGS) entry which is preliminary data.</text>
</comment>
<dbReference type="PATRIC" id="fig|1280514.3.peg.723"/>
<keyword evidence="3 5" id="KW-0687">Ribonucleoprotein</keyword>
<sequence length="230" mass="25052">MSAEVVRVIELNQYVAALLDHNGNRIGEVELNPTVFGYTPNVSLLHQVVTAQLAAARSGTQSTKTRAEVRGGGRKPFRQKGTGRARQGSIRAPHWAGGGVALGPKPRSYEQRTPKKMKRAALYHALSDRAANDAIVVVESFEYETPKTKSGIAFLSNAGLSNKKVLLVVDPFEYNLVRTFSNLPLVRLIDEAELNPYDILWSDVVIFDKSTLIGEADSSSDADDEVATEG</sequence>
<name>A0A0D8HN93_9ACTN</name>
<feature type="region of interest" description="Disordered" evidence="6">
    <location>
        <begin position="58"/>
        <end position="90"/>
    </location>
</feature>